<sequence>MDHHLTWNPHVENVVRKARYILWAGQRMFSKTWGLKPKMILWLYTAVVRPIITYASIVWWPKTRQATVQKNLTKVQRQACLGITGAMPTCPTAAMDVLLDLSPLNTLVQRV</sequence>
<name>A0A146MFR7_LYGHE</name>
<dbReference type="EMBL" id="GDHC01000594">
    <property type="protein sequence ID" value="JAQ18035.1"/>
    <property type="molecule type" value="Transcribed_RNA"/>
</dbReference>
<dbReference type="AlphaFoldDB" id="A0A146MFR7"/>
<feature type="transmembrane region" description="Helical" evidence="1">
    <location>
        <begin position="39"/>
        <end position="60"/>
    </location>
</feature>
<keyword evidence="1" id="KW-0812">Transmembrane</keyword>
<keyword evidence="1" id="KW-0472">Membrane</keyword>
<protein>
    <submittedName>
        <fullName evidence="2">Uncharacterized protein</fullName>
    </submittedName>
</protein>
<proteinExistence type="predicted"/>
<gene>
    <name evidence="2" type="primary">Y2R2_22</name>
    <name evidence="2" type="ORF">g.48383</name>
</gene>
<accession>A0A146MFR7</accession>
<evidence type="ECO:0000256" key="1">
    <source>
        <dbReference type="SAM" id="Phobius"/>
    </source>
</evidence>
<organism evidence="2">
    <name type="scientific">Lygus hesperus</name>
    <name type="common">Western plant bug</name>
    <dbReference type="NCBI Taxonomy" id="30085"/>
    <lineage>
        <taxon>Eukaryota</taxon>
        <taxon>Metazoa</taxon>
        <taxon>Ecdysozoa</taxon>
        <taxon>Arthropoda</taxon>
        <taxon>Hexapoda</taxon>
        <taxon>Insecta</taxon>
        <taxon>Pterygota</taxon>
        <taxon>Neoptera</taxon>
        <taxon>Paraneoptera</taxon>
        <taxon>Hemiptera</taxon>
        <taxon>Heteroptera</taxon>
        <taxon>Panheteroptera</taxon>
        <taxon>Cimicomorpha</taxon>
        <taxon>Miridae</taxon>
        <taxon>Mirini</taxon>
        <taxon>Lygus</taxon>
    </lineage>
</organism>
<keyword evidence="1" id="KW-1133">Transmembrane helix</keyword>
<reference evidence="2" key="1">
    <citation type="journal article" date="2016" name="Gigascience">
        <title>De novo construction of an expanded transcriptome assembly for the western tarnished plant bug, Lygus hesperus.</title>
        <authorList>
            <person name="Tassone E.E."/>
            <person name="Geib S.M."/>
            <person name="Hall B."/>
            <person name="Fabrick J.A."/>
            <person name="Brent C.S."/>
            <person name="Hull J.J."/>
        </authorList>
    </citation>
    <scope>NUCLEOTIDE SEQUENCE</scope>
</reference>
<evidence type="ECO:0000313" key="2">
    <source>
        <dbReference type="EMBL" id="JAQ18035.1"/>
    </source>
</evidence>